<dbReference type="EMBL" id="MUZR01000014">
    <property type="protein sequence ID" value="OOC10490.1"/>
    <property type="molecule type" value="Genomic_DNA"/>
</dbReference>
<accession>A0A1V2ZZG0</accession>
<dbReference type="Gene3D" id="3.30.70.790">
    <property type="entry name" value="UreE, C-terminal domain"/>
    <property type="match status" value="1"/>
</dbReference>
<dbReference type="InterPro" id="IPR055999">
    <property type="entry name" value="DUF7577"/>
</dbReference>
<evidence type="ECO:0000313" key="3">
    <source>
        <dbReference type="EMBL" id="OOC10490.1"/>
    </source>
</evidence>
<evidence type="ECO:0000259" key="2">
    <source>
        <dbReference type="Pfam" id="PF24463"/>
    </source>
</evidence>
<dbReference type="AlphaFoldDB" id="A0A1V2ZZG0"/>
<keyword evidence="4" id="KW-1185">Reference proteome</keyword>
<gene>
    <name evidence="3" type="ORF">B1A74_05140</name>
</gene>
<dbReference type="SUPFAM" id="SSF54913">
    <property type="entry name" value="GlnB-like"/>
    <property type="match status" value="1"/>
</dbReference>
<dbReference type="Proteomes" id="UP000189177">
    <property type="component" value="Unassembled WGS sequence"/>
</dbReference>
<dbReference type="Pfam" id="PF09413">
    <property type="entry name" value="DUF2007"/>
    <property type="match status" value="1"/>
</dbReference>
<evidence type="ECO:0000259" key="1">
    <source>
        <dbReference type="Pfam" id="PF09413"/>
    </source>
</evidence>
<reference evidence="3 4" key="1">
    <citation type="submission" date="2017-02" db="EMBL/GenBank/DDBJ databases">
        <title>Genomic diversity within the haloalkaliphilic genus Thioalkalivibrio.</title>
        <authorList>
            <person name="Ahn A.-C."/>
            <person name="Meier-Kolthoff J."/>
            <person name="Overmars L."/>
            <person name="Richter M."/>
            <person name="Woyke T."/>
            <person name="Sorokin D.Y."/>
            <person name="Muyzer G."/>
        </authorList>
    </citation>
    <scope>NUCLEOTIDE SEQUENCE [LARGE SCALE GENOMIC DNA]</scope>
    <source>
        <strain evidence="3 4">HL17</strain>
    </source>
</reference>
<dbReference type="Pfam" id="PF24463">
    <property type="entry name" value="DUF7577"/>
    <property type="match status" value="1"/>
</dbReference>
<organism evidence="3 4">
    <name type="scientific">Thioalkalivibrio halophilus</name>
    <dbReference type="NCBI Taxonomy" id="252474"/>
    <lineage>
        <taxon>Bacteria</taxon>
        <taxon>Pseudomonadati</taxon>
        <taxon>Pseudomonadota</taxon>
        <taxon>Gammaproteobacteria</taxon>
        <taxon>Chromatiales</taxon>
        <taxon>Ectothiorhodospiraceae</taxon>
        <taxon>Thioalkalivibrio</taxon>
    </lineage>
</organism>
<dbReference type="InterPro" id="IPR011322">
    <property type="entry name" value="N-reg_PII-like_a/b"/>
</dbReference>
<feature type="domain" description="DUF7577" evidence="2">
    <location>
        <begin position="79"/>
        <end position="103"/>
    </location>
</feature>
<protein>
    <submittedName>
        <fullName evidence="3">Uncharacterized protein</fullName>
    </submittedName>
</protein>
<dbReference type="InterPro" id="IPR018551">
    <property type="entry name" value="DUF2007"/>
</dbReference>
<evidence type="ECO:0000313" key="4">
    <source>
        <dbReference type="Proteomes" id="UP000189177"/>
    </source>
</evidence>
<dbReference type="RefSeq" id="WP_018869615.1">
    <property type="nucleotide sequence ID" value="NZ_MUZR01000014.1"/>
</dbReference>
<name>A0A1V2ZZG0_9GAMM</name>
<proteinExistence type="predicted"/>
<dbReference type="STRING" id="252474.B1A74_05140"/>
<dbReference type="OrthoDB" id="9814654at2"/>
<sequence>MKTVYHNADPVMAEFIGGMLNDAGIPAHVHQAGLYGASGEIPPNECWARIVVVHEEQATEARELVMEYLEGDPVGDATEWTCPSCGERIEPQFTQCWNCGRERR</sequence>
<comment type="caution">
    <text evidence="3">The sequence shown here is derived from an EMBL/GenBank/DDBJ whole genome shotgun (WGS) entry which is preliminary data.</text>
</comment>
<feature type="domain" description="DUF2007" evidence="1">
    <location>
        <begin position="1"/>
        <end position="67"/>
    </location>
</feature>